<dbReference type="AlphaFoldDB" id="A0A0E0HFK6"/>
<dbReference type="EnsemblPlants" id="ONIVA05G20160.1">
    <property type="protein sequence ID" value="ONIVA05G20160.1"/>
    <property type="gene ID" value="ONIVA05G20160"/>
</dbReference>
<sequence>MSVHYLGADAVLAGVDGEAELDVGLDGVVAVVLEVVGAELLAEADAAALVAAEVDEDAAAGLVDELHRQVQLVAAVAAGGAEDVAGQALGMDPHQDVLAVADSNATEVGPDNDRQVSEVAPRRTCRCRGARWPCAEPAAGVDSPRAAERARHRRWPPRHGWRRQPRRHGDATPQHLRWGEEIKRTSQQHKIKLENALVKSCKSATAYGPAKNENSEQELHKNENFQLEFSSRQNGKERDRRTAVGQGHDFSVGATRRNGDRGDGVGEAEKPDLSMETRWAAWRPSLRNFPMAAAEGGGAGGRAAAAASDQTVQCEIHQVATLINKYAKAATSRLMSEPSTPRLRDVACVRACVRHALMAAWLGALAGAAVSHRPRAHEMNILTSIGHGSVGLQQLRDHQHIQVIF</sequence>
<evidence type="ECO:0000256" key="1">
    <source>
        <dbReference type="SAM" id="MobiDB-lite"/>
    </source>
</evidence>
<feature type="compositionally biased region" description="Polar residues" evidence="1">
    <location>
        <begin position="224"/>
        <end position="233"/>
    </location>
</feature>
<feature type="compositionally biased region" description="Basic residues" evidence="1">
    <location>
        <begin position="150"/>
        <end position="166"/>
    </location>
</feature>
<reference evidence="2" key="2">
    <citation type="submission" date="2018-04" db="EMBL/GenBank/DDBJ databases">
        <title>OnivRS2 (Oryza nivara Reference Sequence Version 2).</title>
        <authorList>
            <person name="Zhang J."/>
            <person name="Kudrna D."/>
            <person name="Lee S."/>
            <person name="Talag J."/>
            <person name="Rajasekar S."/>
            <person name="Welchert J."/>
            <person name="Hsing Y.-I."/>
            <person name="Wing R.A."/>
        </authorList>
    </citation>
    <scope>NUCLEOTIDE SEQUENCE [LARGE SCALE GENOMIC DNA]</scope>
    <source>
        <strain evidence="2">SL10</strain>
    </source>
</reference>
<evidence type="ECO:0000313" key="3">
    <source>
        <dbReference type="Proteomes" id="UP000006591"/>
    </source>
</evidence>
<dbReference type="Gramene" id="ONIVA05G20160.1">
    <property type="protein sequence ID" value="ONIVA05G20160.1"/>
    <property type="gene ID" value="ONIVA05G20160"/>
</dbReference>
<feature type="compositionally biased region" description="Basic and acidic residues" evidence="1">
    <location>
        <begin position="213"/>
        <end position="223"/>
    </location>
</feature>
<keyword evidence="3" id="KW-1185">Reference proteome</keyword>
<feature type="region of interest" description="Disordered" evidence="1">
    <location>
        <begin position="208"/>
        <end position="274"/>
    </location>
</feature>
<dbReference type="Proteomes" id="UP000006591">
    <property type="component" value="Chromosome 5"/>
</dbReference>
<dbReference type="HOGENOM" id="CLU_680399_0_0_1"/>
<reference evidence="2" key="1">
    <citation type="submission" date="2015-04" db="UniProtKB">
        <authorList>
            <consortium name="EnsemblPlants"/>
        </authorList>
    </citation>
    <scope>IDENTIFICATION</scope>
    <source>
        <strain evidence="2">SL10</strain>
    </source>
</reference>
<protein>
    <submittedName>
        <fullName evidence="2">Uncharacterized protein</fullName>
    </submittedName>
</protein>
<name>A0A0E0HFK6_ORYNI</name>
<feature type="compositionally biased region" description="Basic and acidic residues" evidence="1">
    <location>
        <begin position="257"/>
        <end position="274"/>
    </location>
</feature>
<organism evidence="2">
    <name type="scientific">Oryza nivara</name>
    <name type="common">Indian wild rice</name>
    <name type="synonym">Oryza sativa f. spontanea</name>
    <dbReference type="NCBI Taxonomy" id="4536"/>
    <lineage>
        <taxon>Eukaryota</taxon>
        <taxon>Viridiplantae</taxon>
        <taxon>Streptophyta</taxon>
        <taxon>Embryophyta</taxon>
        <taxon>Tracheophyta</taxon>
        <taxon>Spermatophyta</taxon>
        <taxon>Magnoliopsida</taxon>
        <taxon>Liliopsida</taxon>
        <taxon>Poales</taxon>
        <taxon>Poaceae</taxon>
        <taxon>BOP clade</taxon>
        <taxon>Oryzoideae</taxon>
        <taxon>Oryzeae</taxon>
        <taxon>Oryzinae</taxon>
        <taxon>Oryza</taxon>
    </lineage>
</organism>
<feature type="region of interest" description="Disordered" evidence="1">
    <location>
        <begin position="143"/>
        <end position="172"/>
    </location>
</feature>
<evidence type="ECO:0000313" key="2">
    <source>
        <dbReference type="EnsemblPlants" id="ONIVA05G20160.1"/>
    </source>
</evidence>
<proteinExistence type="predicted"/>
<accession>A0A0E0HFK6</accession>